<name>A0AAV5V124_9BILA</name>
<dbReference type="Proteomes" id="UP001432322">
    <property type="component" value="Unassembled WGS sequence"/>
</dbReference>
<feature type="non-terminal residue" evidence="1">
    <location>
        <position position="81"/>
    </location>
</feature>
<organism evidence="1 2">
    <name type="scientific">Pristionchus fissidentatus</name>
    <dbReference type="NCBI Taxonomy" id="1538716"/>
    <lineage>
        <taxon>Eukaryota</taxon>
        <taxon>Metazoa</taxon>
        <taxon>Ecdysozoa</taxon>
        <taxon>Nematoda</taxon>
        <taxon>Chromadorea</taxon>
        <taxon>Rhabditida</taxon>
        <taxon>Rhabditina</taxon>
        <taxon>Diplogasteromorpha</taxon>
        <taxon>Diplogasteroidea</taxon>
        <taxon>Neodiplogasteridae</taxon>
        <taxon>Pristionchus</taxon>
    </lineage>
</organism>
<evidence type="ECO:0000313" key="1">
    <source>
        <dbReference type="EMBL" id="GMT12128.1"/>
    </source>
</evidence>
<accession>A0AAV5V124</accession>
<feature type="non-terminal residue" evidence="1">
    <location>
        <position position="1"/>
    </location>
</feature>
<comment type="caution">
    <text evidence="1">The sequence shown here is derived from an EMBL/GenBank/DDBJ whole genome shotgun (WGS) entry which is preliminary data.</text>
</comment>
<proteinExistence type="predicted"/>
<evidence type="ECO:0000313" key="2">
    <source>
        <dbReference type="Proteomes" id="UP001432322"/>
    </source>
</evidence>
<sequence>FGLFDQVYKLIERLQTLAGEGGQLDLSSATSEEASVKPLEGTLSDRIAELITKQARLALDRQLADDRCCDAFEQHGVQSDM</sequence>
<protein>
    <submittedName>
        <fullName evidence="1">Uncharacterized protein</fullName>
    </submittedName>
</protein>
<dbReference type="EMBL" id="BTSY01000001">
    <property type="protein sequence ID" value="GMT12128.1"/>
    <property type="molecule type" value="Genomic_DNA"/>
</dbReference>
<gene>
    <name evidence="1" type="ORF">PFISCL1PPCAC_3425</name>
</gene>
<dbReference type="AlphaFoldDB" id="A0AAV5V124"/>
<reference evidence="1" key="1">
    <citation type="submission" date="2023-10" db="EMBL/GenBank/DDBJ databases">
        <title>Genome assembly of Pristionchus species.</title>
        <authorList>
            <person name="Yoshida K."/>
            <person name="Sommer R.J."/>
        </authorList>
    </citation>
    <scope>NUCLEOTIDE SEQUENCE</scope>
    <source>
        <strain evidence="1">RS5133</strain>
    </source>
</reference>
<keyword evidence="2" id="KW-1185">Reference proteome</keyword>